<proteinExistence type="predicted"/>
<feature type="domain" description="Lnb N-terminal periplasmic" evidence="1">
    <location>
        <begin position="162"/>
        <end position="328"/>
    </location>
</feature>
<dbReference type="RefSeq" id="WP_135758881.1">
    <property type="nucleotide sequence ID" value="NZ_RQHW01000008.1"/>
</dbReference>
<feature type="domain" description="DUF7843" evidence="3">
    <location>
        <begin position="68"/>
        <end position="144"/>
    </location>
</feature>
<accession>A0A4V3JYD4</accession>
<dbReference type="Proteomes" id="UP000298058">
    <property type="component" value="Unassembled WGS sequence"/>
</dbReference>
<dbReference type="Pfam" id="PF25222">
    <property type="entry name" value="DUF7840"/>
    <property type="match status" value="1"/>
</dbReference>
<protein>
    <submittedName>
        <fullName evidence="4">DUF4105 domain-containing protein</fullName>
    </submittedName>
</protein>
<dbReference type="EMBL" id="RQHW01000008">
    <property type="protein sequence ID" value="TGN20666.1"/>
    <property type="molecule type" value="Genomic_DNA"/>
</dbReference>
<reference evidence="4" key="1">
    <citation type="journal article" date="2019" name="PLoS Negl. Trop. Dis.">
        <title>Revisiting the worldwide diversity of Leptospira species in the environment.</title>
        <authorList>
            <person name="Vincent A.T."/>
            <person name="Schiettekatte O."/>
            <person name="Bourhy P."/>
            <person name="Veyrier F.J."/>
            <person name="Picardeau M."/>
        </authorList>
    </citation>
    <scope>NUCLEOTIDE SEQUENCE [LARGE SCALE GENOMIC DNA]</scope>
    <source>
        <strain evidence="4">201300427</strain>
    </source>
</reference>
<evidence type="ECO:0000259" key="1">
    <source>
        <dbReference type="Pfam" id="PF13387"/>
    </source>
</evidence>
<evidence type="ECO:0000259" key="2">
    <source>
        <dbReference type="Pfam" id="PF25222"/>
    </source>
</evidence>
<comment type="caution">
    <text evidence="4">The sequence shown here is derived from an EMBL/GenBank/DDBJ whole genome shotgun (WGS) entry which is preliminary data.</text>
</comment>
<dbReference type="Pfam" id="PF25225">
    <property type="entry name" value="DUF7843"/>
    <property type="match status" value="1"/>
</dbReference>
<dbReference type="InterPro" id="IPR057165">
    <property type="entry name" value="DUF7843"/>
</dbReference>
<sequence>MGFPIYVLIFVGFFFAFVSSVKSHPNLISQVFSGQVSKTDSKGALSHINSLDRKKYIQELIGKIEEHELYDTKHWKRLLRYKKNLLGKETSEIDSKAYFFSLKGNTNPKEEMISTLLSFFEEEPEDPSRMHPQCFFPERFFWMNSILHFDSSLLTFRKCSRFEEWKKVLDLDHIRLVFASYYMQAPASMFGHSFFKMNSRNNQSSELLDYGVNFAADPGEISPISYMIGGLTGGYPGKFGIFPYYLKINEYNHLEGRDLWEYKLKLNEEEKERFLRHLWEMGRADFDYYFLTANCAYQLIQLLEVAKPSLEINAKAGKIVTPSGTMELVFQENDLVEEIVYRPSLNTKIRENLNVMRDDEKRMFFRLFGEGEKIASEIKKEDKVRKTLVLDTLLLSWQYGSLQSDSGKEHPGYGELLSERSKLAEETVVLPERKPFPPHHAHSLSRVSLGYGNSSLGNFSELQYRIAYHDLLNSSRGQSPHSELEFFSTKLRNYEGGRQEWTSMDVLKLSSLSPYDSVTRKLSYSFRFGWDTALVSEKRKFEFSDLFWKEKDPIRRQAANLDVMAGYSFANPFFGKEENSIFSLLGGISAQGSSYFHQGQRFGPQVSGQYLHEWGDFKIHFLYGYRYYAASGNEDQFTSGIKLRYSLSKDHELRFEYGRQKRYDECFLSYHYLF</sequence>
<name>A0A4V3JYD4_9LEPT</name>
<evidence type="ECO:0000313" key="4">
    <source>
        <dbReference type="EMBL" id="TGN20666.1"/>
    </source>
</evidence>
<evidence type="ECO:0000313" key="5">
    <source>
        <dbReference type="Proteomes" id="UP000298058"/>
    </source>
</evidence>
<organism evidence="4 5">
    <name type="scientific">Leptospira idonii</name>
    <dbReference type="NCBI Taxonomy" id="1193500"/>
    <lineage>
        <taxon>Bacteria</taxon>
        <taxon>Pseudomonadati</taxon>
        <taxon>Spirochaetota</taxon>
        <taxon>Spirochaetia</taxon>
        <taxon>Leptospirales</taxon>
        <taxon>Leptospiraceae</taxon>
        <taxon>Leptospira</taxon>
    </lineage>
</organism>
<dbReference type="InterPro" id="IPR025178">
    <property type="entry name" value="Lnb_N"/>
</dbReference>
<dbReference type="AlphaFoldDB" id="A0A4V3JYD4"/>
<dbReference type="InterPro" id="IPR057162">
    <property type="entry name" value="DUF7840"/>
</dbReference>
<feature type="domain" description="DUF7840" evidence="2">
    <location>
        <begin position="436"/>
        <end position="665"/>
    </location>
</feature>
<dbReference type="OrthoDB" id="9759948at2"/>
<keyword evidence="5" id="KW-1185">Reference proteome</keyword>
<evidence type="ECO:0000259" key="3">
    <source>
        <dbReference type="Pfam" id="PF25225"/>
    </source>
</evidence>
<dbReference type="Pfam" id="PF13387">
    <property type="entry name" value="Lnb_N"/>
    <property type="match status" value="1"/>
</dbReference>
<gene>
    <name evidence="4" type="ORF">EHS15_02055</name>
</gene>